<evidence type="ECO:0000313" key="11">
    <source>
        <dbReference type="Proteomes" id="UP000886595"/>
    </source>
</evidence>
<keyword evidence="4" id="KW-0460">Magnesium</keyword>
<reference evidence="10 11" key="1">
    <citation type="submission" date="2020-02" db="EMBL/GenBank/DDBJ databases">
        <authorList>
            <person name="Ma Q."/>
            <person name="Huang Y."/>
            <person name="Song X."/>
            <person name="Pei D."/>
        </authorList>
    </citation>
    <scope>NUCLEOTIDE SEQUENCE [LARGE SCALE GENOMIC DNA]</scope>
    <source>
        <strain evidence="10">Sxm20200214</strain>
        <tissue evidence="10">Leaf</tissue>
    </source>
</reference>
<dbReference type="PANTHER" id="PTHR31225:SF242">
    <property type="entry name" value="TERPENOID SYNTHASE 9"/>
    <property type="match status" value="1"/>
</dbReference>
<name>A0A8X7VX53_BRACI</name>
<evidence type="ECO:0000256" key="4">
    <source>
        <dbReference type="ARBA" id="ARBA00022842"/>
    </source>
</evidence>
<dbReference type="OrthoDB" id="1078604at2759"/>
<dbReference type="Pfam" id="PF03936">
    <property type="entry name" value="Terpene_synth_C"/>
    <property type="match status" value="1"/>
</dbReference>
<evidence type="ECO:0000259" key="9">
    <source>
        <dbReference type="Pfam" id="PF03936"/>
    </source>
</evidence>
<dbReference type="Gene3D" id="1.50.10.130">
    <property type="entry name" value="Terpene synthase, N-terminal domain"/>
    <property type="match status" value="1"/>
</dbReference>
<dbReference type="GO" id="GO:0000287">
    <property type="term" value="F:magnesium ion binding"/>
    <property type="evidence" value="ECO:0007669"/>
    <property type="project" value="InterPro"/>
</dbReference>
<dbReference type="Gene3D" id="1.10.600.10">
    <property type="entry name" value="Farnesyl Diphosphate Synthase"/>
    <property type="match status" value="1"/>
</dbReference>
<sequence length="604" mass="69499">METIAVFGSKLRFHFSLPSRNSLFLPPIFKFHSFPPAAFPDKPRKHVCLKATPSTSPTSDGQLGNRKFRKLPPSEWTDRFHSVPLDVSEMDALKREIDTLKPKVRNMFISSQGTERILMIYLLVSLGLAYHFEDEIYDTLNESFKKIEEMLDNDEDLYTVSIIFWVFRTYGHYISSDVFTRFQENNGNFKETLKGDAKGILILYEAAHLRTTKDDILEEALSFTSSHLESIAAGGTCPPHLSIHIQNALYLSQRWNMEMLVAVKYISFYEQEEDHDEMLLRFAKISFKLLQLQYIQDLKILTNWYKQVDIGSKLPPYFRNRIVVSHFLTQAVFSVPQLSRARIMLTQYCTILTIIDDTFDRYASLPEAEILANSLERRSPDHAMDKQPEYLKAVLNFILDTFEDFEKELRPGGKPCSVEANIEEFKAYVKTSSEHAKWAQAGHLPSFDKYMEVAEVDIGVCVVLASYFMFLGKMATKEAFEWLKSRPRLIKSLCVRSRLVNDITGLEDDMSRGQITNAVNCYMKQYGVTKQNALRELHKMVADIDIIINEELLTTTGVSRLVLKTVMGLAQSITVCYNGYEGFTRPEGKIKEYMTSLFVDLIRL</sequence>
<evidence type="ECO:0000256" key="5">
    <source>
        <dbReference type="ARBA" id="ARBA00023211"/>
    </source>
</evidence>
<keyword evidence="3" id="KW-0479">Metal-binding</keyword>
<dbReference type="FunFam" id="1.10.600.10:FF:000007">
    <property type="entry name" value="Isoprene synthase, chloroplastic"/>
    <property type="match status" value="1"/>
</dbReference>
<dbReference type="InterPro" id="IPR008949">
    <property type="entry name" value="Isoprenoid_synthase_dom_sf"/>
</dbReference>
<comment type="cofactor">
    <cofactor evidence="1">
        <name>Mn(2+)</name>
        <dbReference type="ChEBI" id="CHEBI:29035"/>
    </cofactor>
</comment>
<dbReference type="InterPro" id="IPR008930">
    <property type="entry name" value="Terpenoid_cyclase/PrenylTrfase"/>
</dbReference>
<dbReference type="GO" id="GO:0010333">
    <property type="term" value="F:terpene synthase activity"/>
    <property type="evidence" value="ECO:0007669"/>
    <property type="project" value="InterPro"/>
</dbReference>
<evidence type="ECO:0000256" key="3">
    <source>
        <dbReference type="ARBA" id="ARBA00022723"/>
    </source>
</evidence>
<feature type="domain" description="Terpene synthase N-terminal" evidence="8">
    <location>
        <begin position="76"/>
        <end position="249"/>
    </location>
</feature>
<evidence type="ECO:0000313" key="10">
    <source>
        <dbReference type="EMBL" id="KAG2318420.1"/>
    </source>
</evidence>
<evidence type="ECO:0000256" key="1">
    <source>
        <dbReference type="ARBA" id="ARBA00001936"/>
    </source>
</evidence>
<evidence type="ECO:0000256" key="2">
    <source>
        <dbReference type="ARBA" id="ARBA00001946"/>
    </source>
</evidence>
<dbReference type="Pfam" id="PF01397">
    <property type="entry name" value="Terpene_synth"/>
    <property type="match status" value="1"/>
</dbReference>
<evidence type="ECO:0000256" key="6">
    <source>
        <dbReference type="ARBA" id="ARBA00023239"/>
    </source>
</evidence>
<dbReference type="Proteomes" id="UP000886595">
    <property type="component" value="Unassembled WGS sequence"/>
</dbReference>
<keyword evidence="5" id="KW-0464">Manganese</keyword>
<dbReference type="SUPFAM" id="SSF48576">
    <property type="entry name" value="Terpenoid synthases"/>
    <property type="match status" value="1"/>
</dbReference>
<feature type="domain" description="Terpene synthase metal-binding" evidence="9">
    <location>
        <begin position="306"/>
        <end position="543"/>
    </location>
</feature>
<keyword evidence="11" id="KW-1185">Reference proteome</keyword>
<dbReference type="CDD" id="cd00684">
    <property type="entry name" value="Terpene_cyclase_plant_C1"/>
    <property type="match status" value="1"/>
</dbReference>
<dbReference type="SUPFAM" id="SSF48239">
    <property type="entry name" value="Terpenoid cyclases/Protein prenyltransferases"/>
    <property type="match status" value="1"/>
</dbReference>
<dbReference type="InterPro" id="IPR050148">
    <property type="entry name" value="Terpene_synthase-like"/>
</dbReference>
<dbReference type="InterPro" id="IPR005630">
    <property type="entry name" value="Terpene_synthase_metal-bd"/>
</dbReference>
<evidence type="ECO:0000256" key="7">
    <source>
        <dbReference type="ARBA" id="ARBA00038405"/>
    </source>
</evidence>
<proteinExistence type="inferred from homology"/>
<dbReference type="PANTHER" id="PTHR31225">
    <property type="entry name" value="OS04G0344100 PROTEIN-RELATED"/>
    <property type="match status" value="1"/>
</dbReference>
<accession>A0A8X7VX53</accession>
<comment type="cofactor">
    <cofactor evidence="2">
        <name>Mg(2+)</name>
        <dbReference type="ChEBI" id="CHEBI:18420"/>
    </cofactor>
</comment>
<dbReference type="GO" id="GO:0016102">
    <property type="term" value="P:diterpenoid biosynthetic process"/>
    <property type="evidence" value="ECO:0007669"/>
    <property type="project" value="InterPro"/>
</dbReference>
<dbReference type="FunFam" id="1.50.10.130:FF:000001">
    <property type="entry name" value="Isoprene synthase, chloroplastic"/>
    <property type="match status" value="1"/>
</dbReference>
<gene>
    <name evidence="10" type="ORF">Bca52824_011633</name>
</gene>
<comment type="caution">
    <text evidence="10">The sequence shown here is derived from an EMBL/GenBank/DDBJ whole genome shotgun (WGS) entry which is preliminary data.</text>
</comment>
<evidence type="ECO:0000259" key="8">
    <source>
        <dbReference type="Pfam" id="PF01397"/>
    </source>
</evidence>
<protein>
    <submittedName>
        <fullName evidence="10">Uncharacterized protein</fullName>
    </submittedName>
</protein>
<dbReference type="InterPro" id="IPR001906">
    <property type="entry name" value="Terpene_synth_N"/>
</dbReference>
<keyword evidence="6" id="KW-0456">Lyase</keyword>
<dbReference type="EMBL" id="JAAMPC010000003">
    <property type="protein sequence ID" value="KAG2318420.1"/>
    <property type="molecule type" value="Genomic_DNA"/>
</dbReference>
<comment type="similarity">
    <text evidence="7">Belongs to the terpene synthase family. Tpsa subfamily.</text>
</comment>
<dbReference type="InterPro" id="IPR044814">
    <property type="entry name" value="Terpene_cyclase_plant_C1"/>
</dbReference>
<dbReference type="AlphaFoldDB" id="A0A8X7VX53"/>
<organism evidence="10 11">
    <name type="scientific">Brassica carinata</name>
    <name type="common">Ethiopian mustard</name>
    <name type="synonym">Abyssinian cabbage</name>
    <dbReference type="NCBI Taxonomy" id="52824"/>
    <lineage>
        <taxon>Eukaryota</taxon>
        <taxon>Viridiplantae</taxon>
        <taxon>Streptophyta</taxon>
        <taxon>Embryophyta</taxon>
        <taxon>Tracheophyta</taxon>
        <taxon>Spermatophyta</taxon>
        <taxon>Magnoliopsida</taxon>
        <taxon>eudicotyledons</taxon>
        <taxon>Gunneridae</taxon>
        <taxon>Pentapetalae</taxon>
        <taxon>rosids</taxon>
        <taxon>malvids</taxon>
        <taxon>Brassicales</taxon>
        <taxon>Brassicaceae</taxon>
        <taxon>Brassiceae</taxon>
        <taxon>Brassica</taxon>
    </lineage>
</organism>
<dbReference type="InterPro" id="IPR036965">
    <property type="entry name" value="Terpene_synth_N_sf"/>
</dbReference>